<accession>A0A327NTT5</accession>
<dbReference type="OrthoDB" id="979394at2"/>
<dbReference type="SUPFAM" id="SSF54534">
    <property type="entry name" value="FKBP-like"/>
    <property type="match status" value="2"/>
</dbReference>
<feature type="domain" description="PPIase FKBP-type" evidence="7">
    <location>
        <begin position="219"/>
        <end position="309"/>
    </location>
</feature>
<evidence type="ECO:0000313" key="8">
    <source>
        <dbReference type="EMBL" id="RAI78642.1"/>
    </source>
</evidence>
<evidence type="ECO:0000256" key="5">
    <source>
        <dbReference type="PROSITE-ProRule" id="PRU00277"/>
    </source>
</evidence>
<protein>
    <recommendedName>
        <fullName evidence="6">Peptidyl-prolyl cis-trans isomerase</fullName>
        <ecNumber evidence="6">5.2.1.8</ecNumber>
    </recommendedName>
</protein>
<dbReference type="EC" id="5.2.1.8" evidence="6"/>
<evidence type="ECO:0000256" key="6">
    <source>
        <dbReference type="RuleBase" id="RU003915"/>
    </source>
</evidence>
<evidence type="ECO:0000313" key="9">
    <source>
        <dbReference type="Proteomes" id="UP000249016"/>
    </source>
</evidence>
<organism evidence="8 9">
    <name type="scientific">Spirosoma telluris</name>
    <dbReference type="NCBI Taxonomy" id="2183553"/>
    <lineage>
        <taxon>Bacteria</taxon>
        <taxon>Pseudomonadati</taxon>
        <taxon>Bacteroidota</taxon>
        <taxon>Cytophagia</taxon>
        <taxon>Cytophagales</taxon>
        <taxon>Cytophagaceae</taxon>
        <taxon>Spirosoma</taxon>
    </lineage>
</organism>
<dbReference type="GO" id="GO:0003755">
    <property type="term" value="F:peptidyl-prolyl cis-trans isomerase activity"/>
    <property type="evidence" value="ECO:0007669"/>
    <property type="project" value="UniProtKB-UniRule"/>
</dbReference>
<evidence type="ECO:0000259" key="7">
    <source>
        <dbReference type="PROSITE" id="PS50059"/>
    </source>
</evidence>
<evidence type="ECO:0000256" key="2">
    <source>
        <dbReference type="ARBA" id="ARBA00006577"/>
    </source>
</evidence>
<dbReference type="Proteomes" id="UP000249016">
    <property type="component" value="Unassembled WGS sequence"/>
</dbReference>
<feature type="domain" description="PPIase FKBP-type" evidence="7">
    <location>
        <begin position="75"/>
        <end position="173"/>
    </location>
</feature>
<dbReference type="EMBL" id="QLII01000001">
    <property type="protein sequence ID" value="RAI78642.1"/>
    <property type="molecule type" value="Genomic_DNA"/>
</dbReference>
<dbReference type="AlphaFoldDB" id="A0A327NTT5"/>
<dbReference type="PANTHER" id="PTHR43811:SF19">
    <property type="entry name" value="39 KDA FK506-BINDING NUCLEAR PROTEIN"/>
    <property type="match status" value="1"/>
</dbReference>
<comment type="caution">
    <text evidence="8">The sequence shown here is derived from an EMBL/GenBank/DDBJ whole genome shotgun (WGS) entry which is preliminary data.</text>
</comment>
<comment type="similarity">
    <text evidence="2 6">Belongs to the FKBP-type PPIase family.</text>
</comment>
<dbReference type="Pfam" id="PF00254">
    <property type="entry name" value="FKBP_C"/>
    <property type="match status" value="2"/>
</dbReference>
<dbReference type="PROSITE" id="PS50059">
    <property type="entry name" value="FKBP_PPIASE"/>
    <property type="match status" value="2"/>
</dbReference>
<proteinExistence type="inferred from homology"/>
<keyword evidence="3 5" id="KW-0697">Rotamase</keyword>
<dbReference type="PROSITE" id="PS51257">
    <property type="entry name" value="PROKAR_LIPOPROTEIN"/>
    <property type="match status" value="1"/>
</dbReference>
<sequence length="309" mass="32821">MGKLQVLLVSVLLLGGLASCKTQEVDPSVATTYAANIKDISDYATSKGLSGTSTSSGLFYAVTKASSSTIAANYGQELEFTYTLSVLSRSTSNTAVVTAKKVDSTYAVNPTFVPFIKGALKEGLQEGLLLMHEGNQFVLLMPSILAYGDVKSSDGLVEANSSVRFDVTLNRSRTEDQQMDEYIAASGLSLTQQTNTGLRFFLTTPNAAGDSVKTATSAGKVLTLKYVAKQLHAKTVVGFDSTSTGLNLYKDAAGFTEGLAKMRVGEKATFIFPSSLGYSTKGLVDKSTGFYKVSPYAPLRYDVEVVSAK</sequence>
<dbReference type="InterPro" id="IPR001179">
    <property type="entry name" value="PPIase_FKBP_dom"/>
</dbReference>
<dbReference type="Gene3D" id="3.10.50.40">
    <property type="match status" value="2"/>
</dbReference>
<dbReference type="PANTHER" id="PTHR43811">
    <property type="entry name" value="FKBP-TYPE PEPTIDYL-PROLYL CIS-TRANS ISOMERASE FKPA"/>
    <property type="match status" value="1"/>
</dbReference>
<name>A0A327NTT5_9BACT</name>
<keyword evidence="4 5" id="KW-0413">Isomerase</keyword>
<comment type="catalytic activity">
    <reaction evidence="1 5 6">
        <text>[protein]-peptidylproline (omega=180) = [protein]-peptidylproline (omega=0)</text>
        <dbReference type="Rhea" id="RHEA:16237"/>
        <dbReference type="Rhea" id="RHEA-COMP:10747"/>
        <dbReference type="Rhea" id="RHEA-COMP:10748"/>
        <dbReference type="ChEBI" id="CHEBI:83833"/>
        <dbReference type="ChEBI" id="CHEBI:83834"/>
        <dbReference type="EC" id="5.2.1.8"/>
    </reaction>
</comment>
<evidence type="ECO:0000256" key="3">
    <source>
        <dbReference type="ARBA" id="ARBA00023110"/>
    </source>
</evidence>
<gene>
    <name evidence="8" type="ORF">HMF3257_28550</name>
</gene>
<keyword evidence="9" id="KW-1185">Reference proteome</keyword>
<reference evidence="8 9" key="1">
    <citation type="submission" date="2018-06" db="EMBL/GenBank/DDBJ databases">
        <title>Spirosoma sp. HMF3257 Genome sequencing and assembly.</title>
        <authorList>
            <person name="Kang H."/>
            <person name="Cha I."/>
            <person name="Kim H."/>
            <person name="Kang J."/>
            <person name="Joh K."/>
        </authorList>
    </citation>
    <scope>NUCLEOTIDE SEQUENCE [LARGE SCALE GENOMIC DNA]</scope>
    <source>
        <strain evidence="8 9">HMF3257</strain>
    </source>
</reference>
<dbReference type="InterPro" id="IPR046357">
    <property type="entry name" value="PPIase_dom_sf"/>
</dbReference>
<evidence type="ECO:0000256" key="4">
    <source>
        <dbReference type="ARBA" id="ARBA00023235"/>
    </source>
</evidence>
<evidence type="ECO:0000256" key="1">
    <source>
        <dbReference type="ARBA" id="ARBA00000971"/>
    </source>
</evidence>